<dbReference type="GO" id="GO:0015031">
    <property type="term" value="P:protein transport"/>
    <property type="evidence" value="ECO:0007669"/>
    <property type="project" value="UniProtKB-UniRule"/>
</dbReference>
<dbReference type="GO" id="GO:0070628">
    <property type="term" value="F:proteasome binding"/>
    <property type="evidence" value="ECO:0007669"/>
    <property type="project" value="TreeGrafter"/>
</dbReference>
<evidence type="ECO:0000256" key="5">
    <source>
        <dbReference type="ARBA" id="ARBA00022490"/>
    </source>
</evidence>
<dbReference type="PANTHER" id="PTHR28032:SF1">
    <property type="entry name" value="FI02826P"/>
    <property type="match status" value="1"/>
</dbReference>
<dbReference type="InterPro" id="IPR013868">
    <property type="entry name" value="Cut8/Sts1_fam"/>
</dbReference>
<reference evidence="11 12" key="1">
    <citation type="submission" date="2023-08" db="EMBL/GenBank/DDBJ databases">
        <title>Black Yeasts Isolated from many extreme environments.</title>
        <authorList>
            <person name="Coleine C."/>
            <person name="Stajich J.E."/>
            <person name="Selbmann L."/>
        </authorList>
    </citation>
    <scope>NUCLEOTIDE SEQUENCE [LARGE SCALE GENOMIC DNA]</scope>
    <source>
        <strain evidence="11 12">CCFEE 5910</strain>
    </source>
</reference>
<dbReference type="GO" id="GO:0031144">
    <property type="term" value="P:proteasome localization"/>
    <property type="evidence" value="ECO:0007669"/>
    <property type="project" value="UniProtKB-UniRule"/>
</dbReference>
<feature type="compositionally biased region" description="Low complexity" evidence="10">
    <location>
        <begin position="315"/>
        <end position="325"/>
    </location>
</feature>
<sequence>MSSLATPPIPPHFHEYQRLSPTRSSGYISTYDTSSSNIQLVGNNTPSNPRKRKASPSSEDDEMSTSPQPANARLPTQQPFSRKKARPNLTGRPLTVDRLLETLEKDSLRSVLKTLADRNPQLRDEILHIAPRPSVNSTLEVLNHYLQELRSSFPLGPNPRSDYSYDRVRPQWNNLLNALTDFTPHFLPPNEGQSSISLTYLDGLTQIIHQLPEWDTAQYNLAKQEAYESISRAWATVIKEASKRAGGIQLQYGGWEEKIREHNQKSRGLMQEAYDELAQSMWLRPSSQAQSSAGLSQSRQDVRNQLFGGTYGSDQQQQQQQQQHQPIMNMRTGNGGW</sequence>
<protein>
    <recommendedName>
        <fullName evidence="3 9">Tethering factor for nuclear proteasome STS1</fullName>
    </recommendedName>
</protein>
<dbReference type="GO" id="GO:0031965">
    <property type="term" value="C:nuclear membrane"/>
    <property type="evidence" value="ECO:0007669"/>
    <property type="project" value="TreeGrafter"/>
</dbReference>
<feature type="compositionally biased region" description="Polar residues" evidence="10">
    <location>
        <begin position="64"/>
        <end position="80"/>
    </location>
</feature>
<evidence type="ECO:0000256" key="4">
    <source>
        <dbReference type="ARBA" id="ARBA00022448"/>
    </source>
</evidence>
<proteinExistence type="inferred from homology"/>
<comment type="subunit">
    <text evidence="2 9">Binds the proteasome.</text>
</comment>
<keyword evidence="5 9" id="KW-0963">Cytoplasm</keyword>
<feature type="compositionally biased region" description="Polar residues" evidence="10">
    <location>
        <begin position="19"/>
        <end position="48"/>
    </location>
</feature>
<evidence type="ECO:0000256" key="2">
    <source>
        <dbReference type="ARBA" id="ARBA00011464"/>
    </source>
</evidence>
<dbReference type="Proteomes" id="UP001309876">
    <property type="component" value="Unassembled WGS sequence"/>
</dbReference>
<dbReference type="PANTHER" id="PTHR28032">
    <property type="entry name" value="FI02826P"/>
    <property type="match status" value="1"/>
</dbReference>
<organism evidence="11 12">
    <name type="scientific">Lithohypha guttulata</name>
    <dbReference type="NCBI Taxonomy" id="1690604"/>
    <lineage>
        <taxon>Eukaryota</taxon>
        <taxon>Fungi</taxon>
        <taxon>Dikarya</taxon>
        <taxon>Ascomycota</taxon>
        <taxon>Pezizomycotina</taxon>
        <taxon>Eurotiomycetes</taxon>
        <taxon>Chaetothyriomycetidae</taxon>
        <taxon>Chaetothyriales</taxon>
        <taxon>Trichomeriaceae</taxon>
        <taxon>Lithohypha</taxon>
    </lineage>
</organism>
<dbReference type="Pfam" id="PF08559">
    <property type="entry name" value="Cut8"/>
    <property type="match status" value="1"/>
</dbReference>
<gene>
    <name evidence="11" type="primary">STS1</name>
    <name evidence="11" type="ORF">LTR05_001363</name>
</gene>
<feature type="region of interest" description="Disordered" evidence="10">
    <location>
        <begin position="1"/>
        <end position="93"/>
    </location>
</feature>
<accession>A0AAN7T6A1</accession>
<evidence type="ECO:0000256" key="1">
    <source>
        <dbReference type="ARBA" id="ARBA00006199"/>
    </source>
</evidence>
<evidence type="ECO:0000256" key="8">
    <source>
        <dbReference type="ARBA" id="ARBA00025651"/>
    </source>
</evidence>
<keyword evidence="6 9" id="KW-0653">Protein transport</keyword>
<evidence type="ECO:0000313" key="11">
    <source>
        <dbReference type="EMBL" id="KAK5091183.1"/>
    </source>
</evidence>
<dbReference type="AlphaFoldDB" id="A0AAN7T6A1"/>
<evidence type="ECO:0000313" key="12">
    <source>
        <dbReference type="Proteomes" id="UP001309876"/>
    </source>
</evidence>
<comment type="similarity">
    <text evidence="1 9">Belongs to the cut8/STS1 family.</text>
</comment>
<dbReference type="FunFam" id="1.20.58.1590:FF:000001">
    <property type="entry name" value="Tethering factor for nuclear proteasome STS1"/>
    <property type="match status" value="1"/>
</dbReference>
<keyword evidence="4 9" id="KW-0813">Transport</keyword>
<evidence type="ECO:0000256" key="10">
    <source>
        <dbReference type="SAM" id="MobiDB-lite"/>
    </source>
</evidence>
<comment type="function">
    <text evidence="8 9">Involved in ubiquitin-mediated protein degradation. Regulatory factor in the ubiquitin/proteasome pathway that controls the turnover of proteasome substrates. Targets proteasomes to the nucleus and facilitates the degradation of nuclear proteins.</text>
</comment>
<comment type="caution">
    <text evidence="11">The sequence shown here is derived from an EMBL/GenBank/DDBJ whole genome shotgun (WGS) entry which is preliminary data.</text>
</comment>
<dbReference type="GO" id="GO:0000502">
    <property type="term" value="C:proteasome complex"/>
    <property type="evidence" value="ECO:0007669"/>
    <property type="project" value="UniProtKB-KW"/>
</dbReference>
<evidence type="ECO:0000256" key="6">
    <source>
        <dbReference type="ARBA" id="ARBA00022927"/>
    </source>
</evidence>
<feature type="region of interest" description="Disordered" evidence="10">
    <location>
        <begin position="306"/>
        <end position="337"/>
    </location>
</feature>
<evidence type="ECO:0000256" key="3">
    <source>
        <dbReference type="ARBA" id="ARBA00016204"/>
    </source>
</evidence>
<evidence type="ECO:0000256" key="9">
    <source>
        <dbReference type="RuleBase" id="RU368013"/>
    </source>
</evidence>
<keyword evidence="12" id="KW-1185">Reference proteome</keyword>
<dbReference type="InterPro" id="IPR038422">
    <property type="entry name" value="Cut8/Sts1_sf"/>
</dbReference>
<keyword evidence="7 9" id="KW-0539">Nucleus</keyword>
<evidence type="ECO:0000256" key="7">
    <source>
        <dbReference type="ARBA" id="ARBA00023242"/>
    </source>
</evidence>
<name>A0AAN7T6A1_9EURO</name>
<dbReference type="Gene3D" id="1.20.58.1590">
    <property type="entry name" value="Tethering factor for nuclear proteasome Cut8/Sts1"/>
    <property type="match status" value="1"/>
</dbReference>
<dbReference type="EMBL" id="JAVRRJ010000001">
    <property type="protein sequence ID" value="KAK5091183.1"/>
    <property type="molecule type" value="Genomic_DNA"/>
</dbReference>
<dbReference type="GO" id="GO:0071630">
    <property type="term" value="P:nuclear protein quality control by the ubiquitin-proteasome system"/>
    <property type="evidence" value="ECO:0007669"/>
    <property type="project" value="UniProtKB-UniRule"/>
</dbReference>
<comment type="subcellular location">
    <subcellularLocation>
        <location evidence="9">Cytoplasm</location>
    </subcellularLocation>
    <subcellularLocation>
        <location evidence="9">Nucleus</location>
    </subcellularLocation>
</comment>
<dbReference type="GO" id="GO:0005737">
    <property type="term" value="C:cytoplasm"/>
    <property type="evidence" value="ECO:0007669"/>
    <property type="project" value="UniProtKB-SubCell"/>
</dbReference>
<keyword evidence="11" id="KW-0647">Proteasome</keyword>